<comment type="caution">
    <text evidence="1">The sequence shown here is derived from an EMBL/GenBank/DDBJ whole genome shotgun (WGS) entry which is preliminary data.</text>
</comment>
<name>A0A225V5L3_9STRA</name>
<accession>A0A225V5L3</accession>
<gene>
    <name evidence="1" type="ORF">PHMEG_00029269</name>
</gene>
<dbReference type="Gene3D" id="2.40.70.10">
    <property type="entry name" value="Acid Proteases"/>
    <property type="match status" value="1"/>
</dbReference>
<dbReference type="EMBL" id="NBNE01008249">
    <property type="protein sequence ID" value="OWY99689.1"/>
    <property type="molecule type" value="Genomic_DNA"/>
</dbReference>
<protein>
    <submittedName>
        <fullName evidence="1">Uncharacterized protein</fullName>
    </submittedName>
</protein>
<reference evidence="2" key="1">
    <citation type="submission" date="2017-03" db="EMBL/GenBank/DDBJ databases">
        <title>Phytopthora megakarya and P. palmivora, two closely related causual agents of cacao black pod achieved similar genome size and gene model numbers by different mechanisms.</title>
        <authorList>
            <person name="Ali S."/>
            <person name="Shao J."/>
            <person name="Larry D.J."/>
            <person name="Kronmiller B."/>
            <person name="Shen D."/>
            <person name="Strem M.D."/>
            <person name="Melnick R.L."/>
            <person name="Guiltinan M.J."/>
            <person name="Tyler B.M."/>
            <person name="Meinhardt L.W."/>
            <person name="Bailey B.A."/>
        </authorList>
    </citation>
    <scope>NUCLEOTIDE SEQUENCE [LARGE SCALE GENOMIC DNA]</scope>
    <source>
        <strain evidence="2">zdho120</strain>
    </source>
</reference>
<sequence length="124" mass="14252">MYFQRQREDTPLPGKYLIKNVSCVCDDEVQIAKTLFDEGADFCGISEGFVEKMNWNKYVSDDGLMQVTYSNGKTESIRNRTIELTVFVENIPGYSTSFQLCHIPNERELMLGVPWKRACKPVID</sequence>
<dbReference type="Proteomes" id="UP000198211">
    <property type="component" value="Unassembled WGS sequence"/>
</dbReference>
<dbReference type="OrthoDB" id="126847at2759"/>
<organism evidence="1 2">
    <name type="scientific">Phytophthora megakarya</name>
    <dbReference type="NCBI Taxonomy" id="4795"/>
    <lineage>
        <taxon>Eukaryota</taxon>
        <taxon>Sar</taxon>
        <taxon>Stramenopiles</taxon>
        <taxon>Oomycota</taxon>
        <taxon>Peronosporomycetes</taxon>
        <taxon>Peronosporales</taxon>
        <taxon>Peronosporaceae</taxon>
        <taxon>Phytophthora</taxon>
    </lineage>
</organism>
<evidence type="ECO:0000313" key="1">
    <source>
        <dbReference type="EMBL" id="OWY99689.1"/>
    </source>
</evidence>
<keyword evidence="2" id="KW-1185">Reference proteome</keyword>
<dbReference type="AlphaFoldDB" id="A0A225V5L3"/>
<evidence type="ECO:0000313" key="2">
    <source>
        <dbReference type="Proteomes" id="UP000198211"/>
    </source>
</evidence>
<dbReference type="InterPro" id="IPR021109">
    <property type="entry name" value="Peptidase_aspartic_dom_sf"/>
</dbReference>
<proteinExistence type="predicted"/>